<dbReference type="Proteomes" id="UP000499080">
    <property type="component" value="Unassembled WGS sequence"/>
</dbReference>
<comment type="caution">
    <text evidence="1">The sequence shown here is derived from an EMBL/GenBank/DDBJ whole genome shotgun (WGS) entry which is preliminary data.</text>
</comment>
<dbReference type="AlphaFoldDB" id="A0A4Y2PXZ0"/>
<name>A0A4Y2PXZ0_ARAVE</name>
<protein>
    <recommendedName>
        <fullName evidence="3">DUF4371 domain-containing protein</fullName>
    </recommendedName>
</protein>
<organism evidence="1 2">
    <name type="scientific">Araneus ventricosus</name>
    <name type="common">Orbweaver spider</name>
    <name type="synonym">Epeira ventricosa</name>
    <dbReference type="NCBI Taxonomy" id="182803"/>
    <lineage>
        <taxon>Eukaryota</taxon>
        <taxon>Metazoa</taxon>
        <taxon>Ecdysozoa</taxon>
        <taxon>Arthropoda</taxon>
        <taxon>Chelicerata</taxon>
        <taxon>Arachnida</taxon>
        <taxon>Araneae</taxon>
        <taxon>Araneomorphae</taxon>
        <taxon>Entelegynae</taxon>
        <taxon>Araneoidea</taxon>
        <taxon>Araneidae</taxon>
        <taxon>Araneus</taxon>
    </lineage>
</organism>
<reference evidence="1 2" key="1">
    <citation type="journal article" date="2019" name="Sci. Rep.">
        <title>Orb-weaving spider Araneus ventricosus genome elucidates the spidroin gene catalogue.</title>
        <authorList>
            <person name="Kono N."/>
            <person name="Nakamura H."/>
            <person name="Ohtoshi R."/>
            <person name="Moran D.A.P."/>
            <person name="Shinohara A."/>
            <person name="Yoshida Y."/>
            <person name="Fujiwara M."/>
            <person name="Mori M."/>
            <person name="Tomita M."/>
            <person name="Arakawa K."/>
        </authorList>
    </citation>
    <scope>NUCLEOTIDE SEQUENCE [LARGE SCALE GENOMIC DNA]</scope>
</reference>
<dbReference type="PANTHER" id="PTHR46409:SF1">
    <property type="entry name" value="HTH PSQ-TYPE DOMAIN-CONTAINING PROTEIN"/>
    <property type="match status" value="1"/>
</dbReference>
<keyword evidence="2" id="KW-1185">Reference proteome</keyword>
<sequence length="242" mass="27064">MSASHRESSRISYGQIWSALSCLDCSDNIQKLLALAHISVLHEPGGQYVDHVTPASRTGSDITKCILKYLDDNDVYINELESIDFKGTVTNTGWKNGVICNTELKIQRLLQWFICLLHFNELPFEHLFEHFDGETTGPASFCGKIGKQLTSCEKLLIINFEAIELDQINTNKTDLSKDQQYPLDIVRAIQTGQCAPDLAVRDPGALSHSRWLTCVNRVLPKPGSFPKQALQTNLKCSCLVCH</sequence>
<proteinExistence type="predicted"/>
<dbReference type="EMBL" id="BGPR01012413">
    <property type="protein sequence ID" value="GBN55952.1"/>
    <property type="molecule type" value="Genomic_DNA"/>
</dbReference>
<dbReference type="PROSITE" id="PS51257">
    <property type="entry name" value="PROKAR_LIPOPROTEIN"/>
    <property type="match status" value="1"/>
</dbReference>
<accession>A0A4Y2PXZ0</accession>
<dbReference type="OrthoDB" id="6766867at2759"/>
<evidence type="ECO:0008006" key="3">
    <source>
        <dbReference type="Google" id="ProtNLM"/>
    </source>
</evidence>
<evidence type="ECO:0000313" key="1">
    <source>
        <dbReference type="EMBL" id="GBN55952.1"/>
    </source>
</evidence>
<evidence type="ECO:0000313" key="2">
    <source>
        <dbReference type="Proteomes" id="UP000499080"/>
    </source>
</evidence>
<dbReference type="PANTHER" id="PTHR46409">
    <property type="entry name" value="HTH PSQ-TYPE DOMAIN-CONTAINING PROTEIN"/>
    <property type="match status" value="1"/>
</dbReference>
<gene>
    <name evidence="1" type="ORF">AVEN_104928_1</name>
</gene>